<dbReference type="GO" id="GO:0032259">
    <property type="term" value="P:methylation"/>
    <property type="evidence" value="ECO:0007669"/>
    <property type="project" value="UniProtKB-KW"/>
</dbReference>
<name>A0A8J3NGL6_9ACTN</name>
<evidence type="ECO:0000256" key="1">
    <source>
        <dbReference type="ARBA" id="ARBA00003907"/>
    </source>
</evidence>
<dbReference type="EMBL" id="BONF01000009">
    <property type="protein sequence ID" value="GIF80457.1"/>
    <property type="molecule type" value="Genomic_DNA"/>
</dbReference>
<dbReference type="AlphaFoldDB" id="A0A8J3NGL6"/>
<dbReference type="InterPro" id="IPR011610">
    <property type="entry name" value="SAM_mthyl_Trfase_ML2640-like"/>
</dbReference>
<evidence type="ECO:0000313" key="8">
    <source>
        <dbReference type="Proteomes" id="UP000601223"/>
    </source>
</evidence>
<reference evidence="7 8" key="1">
    <citation type="submission" date="2021-01" db="EMBL/GenBank/DDBJ databases">
        <title>Whole genome shotgun sequence of Catellatospora bangladeshensis NBRC 107357.</title>
        <authorList>
            <person name="Komaki H."/>
            <person name="Tamura T."/>
        </authorList>
    </citation>
    <scope>NUCLEOTIDE SEQUENCE [LARGE SCALE GENOMIC DNA]</scope>
    <source>
        <strain evidence="7 8">NBRC 107357</strain>
    </source>
</reference>
<evidence type="ECO:0000256" key="6">
    <source>
        <dbReference type="RuleBase" id="RU362030"/>
    </source>
</evidence>
<organism evidence="7 8">
    <name type="scientific">Catellatospora bangladeshensis</name>
    <dbReference type="NCBI Taxonomy" id="310355"/>
    <lineage>
        <taxon>Bacteria</taxon>
        <taxon>Bacillati</taxon>
        <taxon>Actinomycetota</taxon>
        <taxon>Actinomycetes</taxon>
        <taxon>Micromonosporales</taxon>
        <taxon>Micromonosporaceae</taxon>
        <taxon>Catellatospora</taxon>
    </lineage>
</organism>
<dbReference type="SUPFAM" id="SSF53335">
    <property type="entry name" value="S-adenosyl-L-methionine-dependent methyltransferases"/>
    <property type="match status" value="1"/>
</dbReference>
<dbReference type="PANTHER" id="PTHR43619:SF2">
    <property type="entry name" value="S-ADENOSYL-L-METHIONINE-DEPENDENT METHYLTRANSFERASES SUPERFAMILY PROTEIN"/>
    <property type="match status" value="1"/>
</dbReference>
<dbReference type="GO" id="GO:0008168">
    <property type="term" value="F:methyltransferase activity"/>
    <property type="evidence" value="ECO:0007669"/>
    <property type="project" value="UniProtKB-UniRule"/>
</dbReference>
<dbReference type="EC" id="2.1.1.-" evidence="6"/>
<comment type="function">
    <text evidence="1 6">Exhibits S-adenosyl-L-methionine-dependent methyltransferase activity.</text>
</comment>
<dbReference type="InterPro" id="IPR029063">
    <property type="entry name" value="SAM-dependent_MTases_sf"/>
</dbReference>
<evidence type="ECO:0000256" key="3">
    <source>
        <dbReference type="ARBA" id="ARBA00022603"/>
    </source>
</evidence>
<dbReference type="NCBIfam" id="TIGR00027">
    <property type="entry name" value="mthyl_TIGR00027"/>
    <property type="match status" value="1"/>
</dbReference>
<comment type="caution">
    <text evidence="7">The sequence shown here is derived from an EMBL/GenBank/DDBJ whole genome shotgun (WGS) entry which is preliminary data.</text>
</comment>
<keyword evidence="8" id="KW-1185">Reference proteome</keyword>
<comment type="similarity">
    <text evidence="2 6">Belongs to the UPF0677 family.</text>
</comment>
<keyword evidence="4" id="KW-0808">Transferase</keyword>
<dbReference type="Gene3D" id="3.40.50.150">
    <property type="entry name" value="Vaccinia Virus protein VP39"/>
    <property type="match status" value="1"/>
</dbReference>
<protein>
    <recommendedName>
        <fullName evidence="6">S-adenosyl-L-methionine-dependent methyltransferase</fullName>
        <ecNumber evidence="6">2.1.1.-</ecNumber>
    </recommendedName>
</protein>
<evidence type="ECO:0000256" key="2">
    <source>
        <dbReference type="ARBA" id="ARBA00008138"/>
    </source>
</evidence>
<proteinExistence type="inferred from homology"/>
<keyword evidence="3 6" id="KW-0489">Methyltransferase</keyword>
<evidence type="ECO:0000256" key="5">
    <source>
        <dbReference type="ARBA" id="ARBA00022691"/>
    </source>
</evidence>
<keyword evidence="5 6" id="KW-0949">S-adenosyl-L-methionine</keyword>
<dbReference type="PANTHER" id="PTHR43619">
    <property type="entry name" value="S-ADENOSYL-L-METHIONINE-DEPENDENT METHYLTRANSFERASE YKTD-RELATED"/>
    <property type="match status" value="1"/>
</dbReference>
<sequence length="272" mass="28474">MVSAVPEGVGRTALGAAMVRAMESRRRDRLFDDPYAAAFLAAARDVFGRESQGAAAFVGGVSGRAAGFWNQAVVRTRFFDDYLLAAAMAGVRQVVVLGAGLDTRAYRLAWPAGVRLFEVDTADVLDFKRDVLRRRGAATQCGHAAVAADLRGDWAIPLLAAGMRPAEPTAWLLEGLLIYLSAAEAAHLLAVLHEHSAPGSRASFEAGGQVPRPAGLPVIAQYTALWKGGLDDAPGGLARHGWQITTHDAAELAAGYGRSQGSGGFVVGTLPG</sequence>
<gene>
    <name evidence="7" type="ORF">Cba03nite_18060</name>
</gene>
<accession>A0A8J3NGL6</accession>
<evidence type="ECO:0000256" key="4">
    <source>
        <dbReference type="ARBA" id="ARBA00022679"/>
    </source>
</evidence>
<dbReference type="Proteomes" id="UP000601223">
    <property type="component" value="Unassembled WGS sequence"/>
</dbReference>
<evidence type="ECO:0000313" key="7">
    <source>
        <dbReference type="EMBL" id="GIF80457.1"/>
    </source>
</evidence>
<dbReference type="Pfam" id="PF04072">
    <property type="entry name" value="LCM"/>
    <property type="match status" value="1"/>
</dbReference>
<dbReference type="InterPro" id="IPR007213">
    <property type="entry name" value="Ppm1/Ppm2/Tcmp"/>
</dbReference>